<keyword evidence="2" id="KW-1185">Reference proteome</keyword>
<dbReference type="GO" id="GO:0098793">
    <property type="term" value="C:presynapse"/>
    <property type="evidence" value="ECO:0007669"/>
    <property type="project" value="GOC"/>
</dbReference>
<protein>
    <submittedName>
        <fullName evidence="1">Uncharacterized protein</fullName>
    </submittedName>
</protein>
<dbReference type="PANTHER" id="PTHR12166">
    <property type="entry name" value="CALCIUM-DEPENDENT SECRETION ACTIVATOR"/>
    <property type="match status" value="1"/>
</dbReference>
<dbReference type="Proteomes" id="UP001487740">
    <property type="component" value="Unassembled WGS sequence"/>
</dbReference>
<evidence type="ECO:0000313" key="1">
    <source>
        <dbReference type="EMBL" id="KAK8371689.1"/>
    </source>
</evidence>
<comment type="caution">
    <text evidence="1">The sequence shown here is derived from an EMBL/GenBank/DDBJ whole genome shotgun (WGS) entry which is preliminary data.</text>
</comment>
<dbReference type="AlphaFoldDB" id="A0AAW0S8N3"/>
<reference evidence="1 2" key="1">
    <citation type="submission" date="2023-03" db="EMBL/GenBank/DDBJ databases">
        <title>High-quality genome of Scylla paramamosain provides insights in environmental adaptation.</title>
        <authorList>
            <person name="Zhang L."/>
        </authorList>
    </citation>
    <scope>NUCLEOTIDE SEQUENCE [LARGE SCALE GENOMIC DNA]</scope>
    <source>
        <strain evidence="1">LZ_2023a</strain>
        <tissue evidence="1">Muscle</tissue>
    </source>
</reference>
<organism evidence="1 2">
    <name type="scientific">Scylla paramamosain</name>
    <name type="common">Mud crab</name>
    <dbReference type="NCBI Taxonomy" id="85552"/>
    <lineage>
        <taxon>Eukaryota</taxon>
        <taxon>Metazoa</taxon>
        <taxon>Ecdysozoa</taxon>
        <taxon>Arthropoda</taxon>
        <taxon>Crustacea</taxon>
        <taxon>Multicrustacea</taxon>
        <taxon>Malacostraca</taxon>
        <taxon>Eumalacostraca</taxon>
        <taxon>Eucarida</taxon>
        <taxon>Decapoda</taxon>
        <taxon>Pleocyemata</taxon>
        <taxon>Brachyura</taxon>
        <taxon>Eubrachyura</taxon>
        <taxon>Portunoidea</taxon>
        <taxon>Portunidae</taxon>
        <taxon>Portuninae</taxon>
        <taxon>Scylla</taxon>
    </lineage>
</organism>
<dbReference type="InterPro" id="IPR033227">
    <property type="entry name" value="CAPS"/>
</dbReference>
<dbReference type="EMBL" id="JARAKH010006420">
    <property type="protein sequence ID" value="KAK8371689.1"/>
    <property type="molecule type" value="Genomic_DNA"/>
</dbReference>
<dbReference type="GO" id="GO:0016079">
    <property type="term" value="P:synaptic vesicle exocytosis"/>
    <property type="evidence" value="ECO:0007669"/>
    <property type="project" value="InterPro"/>
</dbReference>
<proteinExistence type="predicted"/>
<dbReference type="GO" id="GO:1990504">
    <property type="term" value="P:dense core granule exocytosis"/>
    <property type="evidence" value="ECO:0007669"/>
    <property type="project" value="InterPro"/>
</dbReference>
<name>A0AAW0S8N3_SCYPA</name>
<accession>A0AAW0S8N3</accession>
<gene>
    <name evidence="1" type="ORF">O3P69_015682</name>
</gene>
<dbReference type="PANTHER" id="PTHR12166:SF8">
    <property type="entry name" value="CALCIUM-DEPENDENT SECRETION ACTIVATOR"/>
    <property type="match status" value="1"/>
</dbReference>
<evidence type="ECO:0000313" key="2">
    <source>
        <dbReference type="Proteomes" id="UP001487740"/>
    </source>
</evidence>
<sequence length="207" mass="23177">MGWFSPGQIFVLDEYQARYGVRGCYRHLCCLEDLLDRAEKGQMIDPTLIHYSFAFCASHVHGNSQEQTQGPIAPNVPFPTRPDGVGTVLAEEKERFQHIKERLRVLLEHQITNFMYCFPFGRPEGALKATLSLLERVLMKDIVTPVPPEEVRGMIKKCLENAALLNYTRLSAETRIEGGESTLQAPATSSSLLLGLTSSSSPPWPQE</sequence>